<comment type="subunit">
    <text evidence="3">Homodimer. Interacts with CIPK.</text>
</comment>
<dbReference type="InterPro" id="IPR002048">
    <property type="entry name" value="EF_hand_dom"/>
</dbReference>
<dbReference type="PROSITE" id="PS50222">
    <property type="entry name" value="EF_HAND_2"/>
    <property type="match status" value="3"/>
</dbReference>
<dbReference type="GO" id="GO:0016020">
    <property type="term" value="C:membrane"/>
    <property type="evidence" value="ECO:0007669"/>
    <property type="project" value="UniProtKB-SubCell"/>
</dbReference>
<dbReference type="PANTHER" id="PTHR23056">
    <property type="entry name" value="CALCINEURIN B"/>
    <property type="match status" value="1"/>
</dbReference>
<keyword evidence="3" id="KW-0472">Membrane</keyword>
<feature type="domain" description="EF-hand" evidence="4">
    <location>
        <begin position="155"/>
        <end position="190"/>
    </location>
</feature>
<dbReference type="Pfam" id="PF13499">
    <property type="entry name" value="EF-hand_7"/>
    <property type="match status" value="1"/>
</dbReference>
<dbReference type="Gene3D" id="1.10.238.10">
    <property type="entry name" value="EF-hand"/>
    <property type="match status" value="1"/>
</dbReference>
<dbReference type="Pfam" id="PF13202">
    <property type="entry name" value="EF-hand_5"/>
    <property type="match status" value="1"/>
</dbReference>
<dbReference type="AlphaFoldDB" id="A0A834WQK0"/>
<comment type="subcellular location">
    <subcellularLocation>
        <location evidence="3">Membrane</location>
    </subcellularLocation>
</comment>
<keyword evidence="3" id="KW-0479">Metal-binding</keyword>
<reference evidence="5" key="1">
    <citation type="submission" date="2020-09" db="EMBL/GenBank/DDBJ databases">
        <title>Genome-Enabled Discovery of Anthraquinone Biosynthesis in Senna tora.</title>
        <authorList>
            <person name="Kang S.-H."/>
            <person name="Pandey R.P."/>
            <person name="Lee C.-M."/>
            <person name="Sim J.-S."/>
            <person name="Jeong J.-T."/>
            <person name="Choi B.-S."/>
            <person name="Jung M."/>
            <person name="Ginzburg D."/>
            <person name="Zhao K."/>
            <person name="Won S.Y."/>
            <person name="Oh T.-J."/>
            <person name="Yu Y."/>
            <person name="Kim N.-H."/>
            <person name="Lee O.R."/>
            <person name="Lee T.-H."/>
            <person name="Bashyal P."/>
            <person name="Kim T.-S."/>
            <person name="Lee W.-H."/>
            <person name="Kawkins C."/>
            <person name="Kim C.-K."/>
            <person name="Kim J.S."/>
            <person name="Ahn B.O."/>
            <person name="Rhee S.Y."/>
            <person name="Sohng J.K."/>
        </authorList>
    </citation>
    <scope>NUCLEOTIDE SEQUENCE</scope>
    <source>
        <tissue evidence="5">Leaf</tissue>
    </source>
</reference>
<dbReference type="OrthoDB" id="191686at2759"/>
<comment type="similarity">
    <text evidence="2 3">Belongs to the calcineurin regulatory subunit family.</text>
</comment>
<feature type="domain" description="EF-hand" evidence="4">
    <location>
        <begin position="118"/>
        <end position="153"/>
    </location>
</feature>
<keyword evidence="1 3" id="KW-0677">Repeat</keyword>
<dbReference type="Proteomes" id="UP000634136">
    <property type="component" value="Unassembled WGS sequence"/>
</dbReference>
<dbReference type="InterPro" id="IPR011992">
    <property type="entry name" value="EF-hand-dom_pair"/>
</dbReference>
<dbReference type="EMBL" id="JAAIUW010000006">
    <property type="protein sequence ID" value="KAF7828126.1"/>
    <property type="molecule type" value="Genomic_DNA"/>
</dbReference>
<comment type="caution">
    <text evidence="5">The sequence shown here is derived from an EMBL/GenBank/DDBJ whole genome shotgun (WGS) entry which is preliminary data.</text>
</comment>
<feature type="domain" description="EF-hand" evidence="4">
    <location>
        <begin position="199"/>
        <end position="234"/>
    </location>
</feature>
<evidence type="ECO:0000256" key="1">
    <source>
        <dbReference type="ARBA" id="ARBA00022737"/>
    </source>
</evidence>
<dbReference type="PANTHER" id="PTHR23056:SF147">
    <property type="entry name" value="CALCINEURIN B-LIKE PROTEIN 8"/>
    <property type="match status" value="1"/>
</dbReference>
<sequence length="263" mass="30119">MCMMMSRILYSGDSYGFGVLLEVGSRFPFLIKHGHACTGDGPWLPVSREHLGQCRHLEKVKQNVKHEQIIILASETSFTVNEVEALFDLFKKLSTAIVDDGFIHKEEFRLALVGSSIKQNLFADRVFDMFDIKGNGVIEFEEFVRSLSIFHPNAPKEEKIAFAFRLFGLRQTGYIERDELKEMVLAILTESDVTVSDDVVESMVNKTLMDADSKGDGKIDEEEWKEFVEKYPFLLRMMTLPYLKDITLAFPSFVLHTQVEDNK</sequence>
<dbReference type="CDD" id="cd00051">
    <property type="entry name" value="EFh"/>
    <property type="match status" value="1"/>
</dbReference>
<dbReference type="FunFam" id="1.10.238.10:FF:000073">
    <property type="entry name" value="calcineurin B-like protein 3"/>
    <property type="match status" value="1"/>
</dbReference>
<keyword evidence="3" id="KW-0106">Calcium</keyword>
<name>A0A834WQK0_9FABA</name>
<comment type="function">
    <text evidence="3">Acts as a calcium sensor. CBL proteins interact with CIPK serine-threonine protein kinases. Binding of a CBL protein to the regulatory NAF domain of a CIPK protein lead to the activation of the kinase in a calcium-dependent manner.</text>
</comment>
<evidence type="ECO:0000256" key="3">
    <source>
        <dbReference type="RuleBase" id="RU369080"/>
    </source>
</evidence>
<dbReference type="SMART" id="SM00054">
    <property type="entry name" value="EFh"/>
    <property type="match status" value="3"/>
</dbReference>
<dbReference type="PRINTS" id="PR00450">
    <property type="entry name" value="RECOVERIN"/>
</dbReference>
<evidence type="ECO:0000259" key="4">
    <source>
        <dbReference type="PROSITE" id="PS50222"/>
    </source>
</evidence>
<proteinExistence type="inferred from homology"/>
<evidence type="ECO:0000256" key="2">
    <source>
        <dbReference type="ARBA" id="ARBA00023774"/>
    </source>
</evidence>
<organism evidence="5 6">
    <name type="scientific">Senna tora</name>
    <dbReference type="NCBI Taxonomy" id="362788"/>
    <lineage>
        <taxon>Eukaryota</taxon>
        <taxon>Viridiplantae</taxon>
        <taxon>Streptophyta</taxon>
        <taxon>Embryophyta</taxon>
        <taxon>Tracheophyta</taxon>
        <taxon>Spermatophyta</taxon>
        <taxon>Magnoliopsida</taxon>
        <taxon>eudicotyledons</taxon>
        <taxon>Gunneridae</taxon>
        <taxon>Pentapetalae</taxon>
        <taxon>rosids</taxon>
        <taxon>fabids</taxon>
        <taxon>Fabales</taxon>
        <taxon>Fabaceae</taxon>
        <taxon>Caesalpinioideae</taxon>
        <taxon>Cassia clade</taxon>
        <taxon>Senna</taxon>
    </lineage>
</organism>
<dbReference type="GO" id="GO:0019722">
    <property type="term" value="P:calcium-mediated signaling"/>
    <property type="evidence" value="ECO:0007669"/>
    <property type="project" value="UniProtKB-UniRule"/>
</dbReference>
<evidence type="ECO:0000313" key="6">
    <source>
        <dbReference type="Proteomes" id="UP000634136"/>
    </source>
</evidence>
<keyword evidence="6" id="KW-1185">Reference proteome</keyword>
<dbReference type="SUPFAM" id="SSF47473">
    <property type="entry name" value="EF-hand"/>
    <property type="match status" value="1"/>
</dbReference>
<gene>
    <name evidence="5" type="ORF">G2W53_019290</name>
</gene>
<protein>
    <recommendedName>
        <fullName evidence="3">Calcineurin B-like protein</fullName>
    </recommendedName>
</protein>
<dbReference type="GO" id="GO:0019900">
    <property type="term" value="F:kinase binding"/>
    <property type="evidence" value="ECO:0007669"/>
    <property type="project" value="UniProtKB-UniRule"/>
</dbReference>
<accession>A0A834WQK0</accession>
<dbReference type="GO" id="GO:0005509">
    <property type="term" value="F:calcium ion binding"/>
    <property type="evidence" value="ECO:0007669"/>
    <property type="project" value="UniProtKB-UniRule"/>
</dbReference>
<dbReference type="InterPro" id="IPR045198">
    <property type="entry name" value="CNBL1-10"/>
</dbReference>
<evidence type="ECO:0000313" key="5">
    <source>
        <dbReference type="EMBL" id="KAF7828126.1"/>
    </source>
</evidence>